<feature type="transmembrane region" description="Helical" evidence="1">
    <location>
        <begin position="6"/>
        <end position="27"/>
    </location>
</feature>
<evidence type="ECO:0000256" key="1">
    <source>
        <dbReference type="SAM" id="Phobius"/>
    </source>
</evidence>
<evidence type="ECO:0000313" key="2">
    <source>
        <dbReference type="EMBL" id="RMO01428.1"/>
    </source>
</evidence>
<keyword evidence="1" id="KW-1133">Transmembrane helix</keyword>
<reference evidence="2 3" key="1">
    <citation type="submission" date="2018-08" db="EMBL/GenBank/DDBJ databases">
        <title>Recombination of ecologically and evolutionarily significant loci maintains genetic cohesion in the Pseudomonas syringae species complex.</title>
        <authorList>
            <person name="Dillon M."/>
            <person name="Thakur S."/>
            <person name="Almeida R.N.D."/>
            <person name="Weir B.S."/>
            <person name="Guttman D.S."/>
        </authorList>
    </citation>
    <scope>NUCLEOTIDE SEQUENCE [LARGE SCALE GENOMIC DNA]</scope>
    <source>
        <strain evidence="2 3">1089_5</strain>
    </source>
</reference>
<proteinExistence type="predicted"/>
<organism evidence="2 3">
    <name type="scientific">Pseudomonas syringae pv. apii</name>
    <dbReference type="NCBI Taxonomy" id="81036"/>
    <lineage>
        <taxon>Bacteria</taxon>
        <taxon>Pseudomonadati</taxon>
        <taxon>Pseudomonadota</taxon>
        <taxon>Gammaproteobacteria</taxon>
        <taxon>Pseudomonadales</taxon>
        <taxon>Pseudomonadaceae</taxon>
        <taxon>Pseudomonas</taxon>
    </lineage>
</organism>
<sequence>MITFGLLKVIAYSLSLYAVGVTAFAIYQHKQQGKSE</sequence>
<evidence type="ECO:0000313" key="3">
    <source>
        <dbReference type="Proteomes" id="UP000278062"/>
    </source>
</evidence>
<accession>A0A3M3MGA6</accession>
<keyword evidence="1" id="KW-0472">Membrane</keyword>
<name>A0A3M3MGA6_9PSED</name>
<comment type="caution">
    <text evidence="2">The sequence shown here is derived from an EMBL/GenBank/DDBJ whole genome shotgun (WGS) entry which is preliminary data.</text>
</comment>
<dbReference type="EMBL" id="RBPL01000025">
    <property type="protein sequence ID" value="RMO01428.1"/>
    <property type="molecule type" value="Genomic_DNA"/>
</dbReference>
<keyword evidence="1" id="KW-0812">Transmembrane</keyword>
<gene>
    <name evidence="2" type="ORF">ALQ49_00767</name>
</gene>
<dbReference type="Proteomes" id="UP000278062">
    <property type="component" value="Unassembled WGS sequence"/>
</dbReference>
<dbReference type="AlphaFoldDB" id="A0A3M3MGA6"/>
<protein>
    <submittedName>
        <fullName evidence="2">Uncharacterized protein</fullName>
    </submittedName>
</protein>